<protein>
    <submittedName>
        <fullName evidence="2">Uncharacterized protein</fullName>
    </submittedName>
</protein>
<dbReference type="eggNOG" id="ENOG5032TX7">
    <property type="taxonomic scope" value="Bacteria"/>
</dbReference>
<dbReference type="KEGG" id="cno:NT01CX_2432"/>
<proteinExistence type="predicted"/>
<dbReference type="InterPro" id="IPR025699">
    <property type="entry name" value="ABC2_memb-like"/>
</dbReference>
<feature type="transmembrane region" description="Helical" evidence="1">
    <location>
        <begin position="64"/>
        <end position="85"/>
    </location>
</feature>
<feature type="transmembrane region" description="Helical" evidence="1">
    <location>
        <begin position="132"/>
        <end position="153"/>
    </location>
</feature>
<dbReference type="PANTHER" id="PTHR41309">
    <property type="entry name" value="MEMBRANE PROTEIN-RELATED"/>
    <property type="match status" value="1"/>
</dbReference>
<keyword evidence="1" id="KW-1133">Transmembrane helix</keyword>
<dbReference type="EMBL" id="CP000382">
    <property type="protein sequence ID" value="ABK62077.1"/>
    <property type="molecule type" value="Genomic_DNA"/>
</dbReference>
<evidence type="ECO:0000313" key="3">
    <source>
        <dbReference type="Proteomes" id="UP000008220"/>
    </source>
</evidence>
<feature type="transmembrane region" description="Helical" evidence="1">
    <location>
        <begin position="36"/>
        <end position="57"/>
    </location>
</feature>
<reference evidence="2 3" key="1">
    <citation type="journal article" date="2006" name="Nat. Biotechnol.">
        <title>The genome and transcriptomes of the anti-tumor agent Clostridium novyi-NT.</title>
        <authorList>
            <person name="Bettegowda C."/>
            <person name="Huang X."/>
            <person name="Lin J."/>
            <person name="Cheong I."/>
            <person name="Kohli M."/>
            <person name="Szabo S.A."/>
            <person name="Zhang X."/>
            <person name="Diaz L.A. Jr."/>
            <person name="Velculescu V.E."/>
            <person name="Parmigiani G."/>
            <person name="Kinzler K.W."/>
            <person name="Vogelstein B."/>
            <person name="Zhou S."/>
        </authorList>
    </citation>
    <scope>NUCLEOTIDE SEQUENCE [LARGE SCALE GENOMIC DNA]</scope>
    <source>
        <strain evidence="2 3">NT</strain>
    </source>
</reference>
<dbReference type="Pfam" id="PF13346">
    <property type="entry name" value="ABC2_membrane_5"/>
    <property type="match status" value="1"/>
</dbReference>
<evidence type="ECO:0000256" key="1">
    <source>
        <dbReference type="SAM" id="Phobius"/>
    </source>
</evidence>
<dbReference type="STRING" id="386415.NT01CX_2432"/>
<name>A0Q1K3_CLONN</name>
<evidence type="ECO:0000313" key="2">
    <source>
        <dbReference type="EMBL" id="ABK62077.1"/>
    </source>
</evidence>
<dbReference type="AlphaFoldDB" id="A0Q1K3"/>
<gene>
    <name evidence="2" type="ordered locus">NT01CX_2432</name>
</gene>
<keyword evidence="3" id="KW-1185">Reference proteome</keyword>
<accession>A0Q1K3</accession>
<keyword evidence="1" id="KW-0812">Transmembrane</keyword>
<keyword evidence="1" id="KW-0472">Membrane</keyword>
<dbReference type="Proteomes" id="UP000008220">
    <property type="component" value="Chromosome"/>
</dbReference>
<dbReference type="PANTHER" id="PTHR41309:SF2">
    <property type="entry name" value="MEMBRANE PROTEIN"/>
    <property type="match status" value="1"/>
</dbReference>
<dbReference type="HOGENOM" id="CLU_102880_1_1_9"/>
<feature type="transmembrane region" description="Helical" evidence="1">
    <location>
        <begin position="97"/>
        <end position="120"/>
    </location>
</feature>
<sequence length="168" mass="19461">MYTGSNGYDDLNKSYVMIASLPTTREKIVKSRYIQVLLYLIIGGMLIILTNTVLKLLNIVSLKIIYINLIGLLLGSIFVFLYYSLYYPLYFKLGNKYISNINQMIFVLMILSPSLILKILKKHPEINMTKFIVEFNIKGLVFILIFSVILFLISNKVSQNIYKNRELI</sequence>
<organism evidence="2 3">
    <name type="scientific">Clostridium novyi (strain NT)</name>
    <dbReference type="NCBI Taxonomy" id="386415"/>
    <lineage>
        <taxon>Bacteria</taxon>
        <taxon>Bacillati</taxon>
        <taxon>Bacillota</taxon>
        <taxon>Clostridia</taxon>
        <taxon>Eubacteriales</taxon>
        <taxon>Clostridiaceae</taxon>
        <taxon>Clostridium</taxon>
    </lineage>
</organism>